<protein>
    <submittedName>
        <fullName evidence="1">Uncharacterized protein</fullName>
    </submittedName>
</protein>
<dbReference type="AlphaFoldDB" id="A0A0F9Q4J7"/>
<reference evidence="1" key="1">
    <citation type="journal article" date="2015" name="Nature">
        <title>Complex archaea that bridge the gap between prokaryotes and eukaryotes.</title>
        <authorList>
            <person name="Spang A."/>
            <person name="Saw J.H."/>
            <person name="Jorgensen S.L."/>
            <person name="Zaremba-Niedzwiedzka K."/>
            <person name="Martijn J."/>
            <person name="Lind A.E."/>
            <person name="van Eijk R."/>
            <person name="Schleper C."/>
            <person name="Guy L."/>
            <person name="Ettema T.J."/>
        </authorList>
    </citation>
    <scope>NUCLEOTIDE SEQUENCE</scope>
</reference>
<evidence type="ECO:0000313" key="1">
    <source>
        <dbReference type="EMBL" id="KKN31857.1"/>
    </source>
</evidence>
<gene>
    <name evidence="1" type="ORF">LCGC14_0819810</name>
</gene>
<organism evidence="1">
    <name type="scientific">marine sediment metagenome</name>
    <dbReference type="NCBI Taxonomy" id="412755"/>
    <lineage>
        <taxon>unclassified sequences</taxon>
        <taxon>metagenomes</taxon>
        <taxon>ecological metagenomes</taxon>
    </lineage>
</organism>
<dbReference type="EMBL" id="LAZR01002298">
    <property type="protein sequence ID" value="KKN31857.1"/>
    <property type="molecule type" value="Genomic_DNA"/>
</dbReference>
<comment type="caution">
    <text evidence="1">The sequence shown here is derived from an EMBL/GenBank/DDBJ whole genome shotgun (WGS) entry which is preliminary data.</text>
</comment>
<sequence length="53" mass="5796">MTNLREYAAMPGVKDLPFKPKGFFALALKAEAEGDHERAEEYLAKAVVAEAEA</sequence>
<name>A0A0F9Q4J7_9ZZZZ</name>
<accession>A0A0F9Q4J7</accession>
<proteinExistence type="predicted"/>